<sequence>MQIQKVEGRKKAYLDLLLLADPSEDMIDRYLERSDMYVGIVGGRVVCEAVVMKTGETECELKNLATLQGEQGKGYASRLVRFLFSRYQEQFTAMTVGTSEGGVAFYRRLGFAESGMRAGFFTNYDPPVYENGRICQDMILLEKSLSRRRG</sequence>
<reference evidence="2 3" key="1">
    <citation type="submission" date="2024-03" db="EMBL/GenBank/DDBJ databases">
        <title>Human intestinal bacterial collection.</title>
        <authorList>
            <person name="Pauvert C."/>
            <person name="Hitch T.C.A."/>
            <person name="Clavel T."/>
        </authorList>
    </citation>
    <scope>NUCLEOTIDE SEQUENCE [LARGE SCALE GENOMIC DNA]</scope>
    <source>
        <strain evidence="2 3">CLA-JM-H44</strain>
    </source>
</reference>
<dbReference type="InterPro" id="IPR000182">
    <property type="entry name" value="GNAT_dom"/>
</dbReference>
<dbReference type="PROSITE" id="PS51186">
    <property type="entry name" value="GNAT"/>
    <property type="match status" value="1"/>
</dbReference>
<gene>
    <name evidence="2" type="ORF">WMO26_11450</name>
</gene>
<protein>
    <submittedName>
        <fullName evidence="2">GNAT family N-acetyltransferase</fullName>
    </submittedName>
</protein>
<organism evidence="2 3">
    <name type="scientific">Solibaculum intestinale</name>
    <dbReference type="NCBI Taxonomy" id="3133165"/>
    <lineage>
        <taxon>Bacteria</taxon>
        <taxon>Bacillati</taxon>
        <taxon>Bacillota</taxon>
        <taxon>Clostridia</taxon>
        <taxon>Eubacteriales</taxon>
        <taxon>Oscillospiraceae</taxon>
        <taxon>Solibaculum</taxon>
    </lineage>
</organism>
<evidence type="ECO:0000259" key="1">
    <source>
        <dbReference type="PROSITE" id="PS51186"/>
    </source>
</evidence>
<evidence type="ECO:0000313" key="2">
    <source>
        <dbReference type="EMBL" id="MEQ2441443.1"/>
    </source>
</evidence>
<dbReference type="Proteomes" id="UP001489509">
    <property type="component" value="Unassembled WGS sequence"/>
</dbReference>
<dbReference type="SUPFAM" id="SSF55729">
    <property type="entry name" value="Acyl-CoA N-acyltransferases (Nat)"/>
    <property type="match status" value="1"/>
</dbReference>
<proteinExistence type="predicted"/>
<name>A0ABV1E298_9FIRM</name>
<keyword evidence="3" id="KW-1185">Reference proteome</keyword>
<dbReference type="Gene3D" id="3.40.630.30">
    <property type="match status" value="1"/>
</dbReference>
<dbReference type="EMBL" id="JBBMFD010000025">
    <property type="protein sequence ID" value="MEQ2441443.1"/>
    <property type="molecule type" value="Genomic_DNA"/>
</dbReference>
<evidence type="ECO:0000313" key="3">
    <source>
        <dbReference type="Proteomes" id="UP001489509"/>
    </source>
</evidence>
<accession>A0ABV1E298</accession>
<feature type="domain" description="N-acetyltransferase" evidence="1">
    <location>
        <begin position="1"/>
        <end position="146"/>
    </location>
</feature>
<dbReference type="InterPro" id="IPR016181">
    <property type="entry name" value="Acyl_CoA_acyltransferase"/>
</dbReference>
<dbReference type="Pfam" id="PF13508">
    <property type="entry name" value="Acetyltransf_7"/>
    <property type="match status" value="1"/>
</dbReference>
<dbReference type="RefSeq" id="WP_349220525.1">
    <property type="nucleotide sequence ID" value="NZ_JBBMFD010000025.1"/>
</dbReference>
<comment type="caution">
    <text evidence="2">The sequence shown here is derived from an EMBL/GenBank/DDBJ whole genome shotgun (WGS) entry which is preliminary data.</text>
</comment>
<dbReference type="CDD" id="cd04301">
    <property type="entry name" value="NAT_SF"/>
    <property type="match status" value="1"/>
</dbReference>